<feature type="domain" description="SGNH hydrolase-type esterase" evidence="2">
    <location>
        <begin position="45"/>
        <end position="235"/>
    </location>
</feature>
<dbReference type="Gene3D" id="3.40.50.1110">
    <property type="entry name" value="SGNH hydrolase"/>
    <property type="match status" value="1"/>
</dbReference>
<keyword evidence="3" id="KW-0378">Hydrolase</keyword>
<sequence>MQSSRRTFIKTSTLASLSLGLVTDALAGSTNPTPDKNSLVFLFQGDSITDGNRGRDQNDLNHTMGHGYASNIAARIGADFAHNDFHFYNRGISGNTVANLKARWQTDALDIKPDVLSILVGVNDTNAYIRDIAPGDPLTQFETDYRSILTQSRQQNPDLLIVLGLPFVYPGSRTNEHFDLWKNSVNQRKEIVLKLAAEFNAVVVDYPVMFDKVIKDTSVNYWIWDGVHPTVPAHELMAREWIKQVRERLKFLKIYKYK</sequence>
<evidence type="ECO:0000259" key="2">
    <source>
        <dbReference type="Pfam" id="PF13472"/>
    </source>
</evidence>
<dbReference type="InterPro" id="IPR013830">
    <property type="entry name" value="SGNH_hydro"/>
</dbReference>
<organism evidence="3 4">
    <name type="scientific">Mucilaginibacter jinjuensis</name>
    <dbReference type="NCBI Taxonomy" id="1176721"/>
    <lineage>
        <taxon>Bacteria</taxon>
        <taxon>Pseudomonadati</taxon>
        <taxon>Bacteroidota</taxon>
        <taxon>Sphingobacteriia</taxon>
        <taxon>Sphingobacteriales</taxon>
        <taxon>Sphingobacteriaceae</taxon>
        <taxon>Mucilaginibacter</taxon>
    </lineage>
</organism>
<dbReference type="InterPro" id="IPR051532">
    <property type="entry name" value="Ester_Hydrolysis_Enzymes"/>
</dbReference>
<name>A0ABY7T4N9_9SPHI</name>
<dbReference type="InterPro" id="IPR036514">
    <property type="entry name" value="SGNH_hydro_sf"/>
</dbReference>
<feature type="chain" id="PRO_5045583756" evidence="1">
    <location>
        <begin position="28"/>
        <end position="258"/>
    </location>
</feature>
<dbReference type="PANTHER" id="PTHR30383">
    <property type="entry name" value="THIOESTERASE 1/PROTEASE 1/LYSOPHOSPHOLIPASE L1"/>
    <property type="match status" value="1"/>
</dbReference>
<dbReference type="CDD" id="cd01834">
    <property type="entry name" value="SGNH_hydrolase_like_2"/>
    <property type="match status" value="1"/>
</dbReference>
<proteinExistence type="predicted"/>
<dbReference type="Proteomes" id="UP001216139">
    <property type="component" value="Chromosome"/>
</dbReference>
<evidence type="ECO:0000256" key="1">
    <source>
        <dbReference type="SAM" id="SignalP"/>
    </source>
</evidence>
<dbReference type="InterPro" id="IPR006311">
    <property type="entry name" value="TAT_signal"/>
</dbReference>
<dbReference type="EMBL" id="CP117167">
    <property type="protein sequence ID" value="WCT11306.1"/>
    <property type="molecule type" value="Genomic_DNA"/>
</dbReference>
<dbReference type="GO" id="GO:0016787">
    <property type="term" value="F:hydrolase activity"/>
    <property type="evidence" value="ECO:0007669"/>
    <property type="project" value="UniProtKB-KW"/>
</dbReference>
<dbReference type="Pfam" id="PF13472">
    <property type="entry name" value="Lipase_GDSL_2"/>
    <property type="match status" value="1"/>
</dbReference>
<dbReference type="SUPFAM" id="SSF52266">
    <property type="entry name" value="SGNH hydrolase"/>
    <property type="match status" value="1"/>
</dbReference>
<reference evidence="3 4" key="1">
    <citation type="submission" date="2023-02" db="EMBL/GenBank/DDBJ databases">
        <title>Genome sequence of Mucilaginibacter jinjuensis strain KACC 16571.</title>
        <authorList>
            <person name="Kim S."/>
            <person name="Heo J."/>
            <person name="Kwon S.-W."/>
        </authorList>
    </citation>
    <scope>NUCLEOTIDE SEQUENCE [LARGE SCALE GENOMIC DNA]</scope>
    <source>
        <strain evidence="3 4">KACC 16571</strain>
    </source>
</reference>
<dbReference type="RefSeq" id="WP_273629491.1">
    <property type="nucleotide sequence ID" value="NZ_CP117167.1"/>
</dbReference>
<protein>
    <submittedName>
        <fullName evidence="3">SGNH/GDSL hydrolase family protein</fullName>
    </submittedName>
</protein>
<dbReference type="PROSITE" id="PS51318">
    <property type="entry name" value="TAT"/>
    <property type="match status" value="1"/>
</dbReference>
<feature type="signal peptide" evidence="1">
    <location>
        <begin position="1"/>
        <end position="27"/>
    </location>
</feature>
<evidence type="ECO:0000313" key="4">
    <source>
        <dbReference type="Proteomes" id="UP001216139"/>
    </source>
</evidence>
<gene>
    <name evidence="3" type="ORF">PQO05_21440</name>
</gene>
<keyword evidence="1" id="KW-0732">Signal</keyword>
<evidence type="ECO:0000313" key="3">
    <source>
        <dbReference type="EMBL" id="WCT11306.1"/>
    </source>
</evidence>
<dbReference type="PANTHER" id="PTHR30383:SF5">
    <property type="entry name" value="SGNH HYDROLASE-TYPE ESTERASE DOMAIN-CONTAINING PROTEIN"/>
    <property type="match status" value="1"/>
</dbReference>
<keyword evidence="4" id="KW-1185">Reference proteome</keyword>
<accession>A0ABY7T4N9</accession>